<dbReference type="EMBL" id="JBHTBJ010000034">
    <property type="protein sequence ID" value="MFC7278567.1"/>
    <property type="molecule type" value="Genomic_DNA"/>
</dbReference>
<evidence type="ECO:0000313" key="2">
    <source>
        <dbReference type="Proteomes" id="UP001596548"/>
    </source>
</evidence>
<protein>
    <submittedName>
        <fullName evidence="1">Uncharacterized protein</fullName>
    </submittedName>
</protein>
<proteinExistence type="predicted"/>
<reference evidence="2" key="1">
    <citation type="journal article" date="2019" name="Int. J. Syst. Evol. Microbiol.">
        <title>The Global Catalogue of Microorganisms (GCM) 10K type strain sequencing project: providing services to taxonomists for standard genome sequencing and annotation.</title>
        <authorList>
            <consortium name="The Broad Institute Genomics Platform"/>
            <consortium name="The Broad Institute Genome Sequencing Center for Infectious Disease"/>
            <person name="Wu L."/>
            <person name="Ma J."/>
        </authorList>
    </citation>
    <scope>NUCLEOTIDE SEQUENCE [LARGE SCALE GENOMIC DNA]</scope>
    <source>
        <strain evidence="2">XZYJT-10</strain>
    </source>
</reference>
<dbReference type="Proteomes" id="UP001596548">
    <property type="component" value="Unassembled WGS sequence"/>
</dbReference>
<dbReference type="RefSeq" id="WP_378975523.1">
    <property type="nucleotide sequence ID" value="NZ_JBHTBJ010000034.1"/>
</dbReference>
<comment type="caution">
    <text evidence="1">The sequence shown here is derived from an EMBL/GenBank/DDBJ whole genome shotgun (WGS) entry which is preliminary data.</text>
</comment>
<sequence>MTDDPIDRDLAEMAGNPRVAAEIKHHLQRLSRGVGGPELAEMASDLLDGRTSLREVGKSEVYADQFAAATRRFLNWYNELTPEECEELNRKAQEEFGVDEG</sequence>
<name>A0ABW2I104_9ACTN</name>
<evidence type="ECO:0000313" key="1">
    <source>
        <dbReference type="EMBL" id="MFC7278567.1"/>
    </source>
</evidence>
<organism evidence="1 2">
    <name type="scientific">Paractinoplanes rhizophilus</name>
    <dbReference type="NCBI Taxonomy" id="1416877"/>
    <lineage>
        <taxon>Bacteria</taxon>
        <taxon>Bacillati</taxon>
        <taxon>Actinomycetota</taxon>
        <taxon>Actinomycetes</taxon>
        <taxon>Micromonosporales</taxon>
        <taxon>Micromonosporaceae</taxon>
        <taxon>Paractinoplanes</taxon>
    </lineage>
</organism>
<gene>
    <name evidence="1" type="ORF">ACFQS1_31700</name>
</gene>
<keyword evidence="2" id="KW-1185">Reference proteome</keyword>
<accession>A0ABW2I104</accession>